<keyword evidence="7 13" id="KW-0808">Transferase</keyword>
<evidence type="ECO:0000256" key="10">
    <source>
        <dbReference type="ARBA" id="ARBA00031323"/>
    </source>
</evidence>
<reference evidence="13 14" key="1">
    <citation type="submission" date="2016-07" db="EMBL/GenBank/DDBJ databases">
        <title>Draft genome of Streptomyces diastatochromogenes.</title>
        <authorList>
            <person name="Podduturi R."/>
            <person name="Lukassen M.B."/>
            <person name="Clausen N."/>
            <person name="Nielsen J.L."/>
            <person name="Jorgensen N.O."/>
        </authorList>
    </citation>
    <scope>NUCLEOTIDE SEQUENCE [LARGE SCALE GENOMIC DNA]</scope>
    <source>
        <strain evidence="13 14">DSM 40608</strain>
    </source>
</reference>
<proteinExistence type="inferred from homology"/>
<protein>
    <recommendedName>
        <fullName evidence="4">Protein-L-isoaspartate O-methyltransferase</fullName>
        <ecNumber evidence="3">2.1.1.77</ecNumber>
    </recommendedName>
    <alternativeName>
        <fullName evidence="11">L-isoaspartyl protein carboxyl methyltransferase</fullName>
    </alternativeName>
    <alternativeName>
        <fullName evidence="9">Protein L-isoaspartyl methyltransferase</fullName>
    </alternativeName>
    <alternativeName>
        <fullName evidence="10">Protein-beta-aspartate methyltransferase</fullName>
    </alternativeName>
</protein>
<dbReference type="InterPro" id="IPR029063">
    <property type="entry name" value="SAM-dependent_MTases_sf"/>
</dbReference>
<evidence type="ECO:0000313" key="14">
    <source>
        <dbReference type="Proteomes" id="UP000215483"/>
    </source>
</evidence>
<accession>A0A233SF08</accession>
<dbReference type="RefSeq" id="WP_094218106.1">
    <property type="nucleotide sequence ID" value="NZ_MCGQ01000016.1"/>
</dbReference>
<comment type="similarity">
    <text evidence="2">Belongs to the methyltransferase superfamily. L-isoaspartyl/D-aspartyl protein methyltransferase family.</text>
</comment>
<keyword evidence="5" id="KW-0963">Cytoplasm</keyword>
<evidence type="ECO:0000256" key="6">
    <source>
        <dbReference type="ARBA" id="ARBA00022603"/>
    </source>
</evidence>
<comment type="caution">
    <text evidence="13">The sequence shown here is derived from an EMBL/GenBank/DDBJ whole genome shotgun (WGS) entry which is preliminary data.</text>
</comment>
<comment type="subcellular location">
    <subcellularLocation>
        <location evidence="1">Cytoplasm</location>
    </subcellularLocation>
</comment>
<dbReference type="GO" id="GO:0004719">
    <property type="term" value="F:protein-L-isoaspartate (D-aspartate) O-methyltransferase activity"/>
    <property type="evidence" value="ECO:0007669"/>
    <property type="project" value="UniProtKB-EC"/>
</dbReference>
<name>A0A233SF08_STRDA</name>
<evidence type="ECO:0000256" key="9">
    <source>
        <dbReference type="ARBA" id="ARBA00030757"/>
    </source>
</evidence>
<evidence type="ECO:0000256" key="11">
    <source>
        <dbReference type="ARBA" id="ARBA00031350"/>
    </source>
</evidence>
<gene>
    <name evidence="13" type="ORF">BEK98_20445</name>
</gene>
<dbReference type="EMBL" id="MCGQ01000016">
    <property type="protein sequence ID" value="OXY94236.1"/>
    <property type="molecule type" value="Genomic_DNA"/>
</dbReference>
<dbReference type="SUPFAM" id="SSF53335">
    <property type="entry name" value="S-adenosyl-L-methionine-dependent methyltransferases"/>
    <property type="match status" value="1"/>
</dbReference>
<dbReference type="Proteomes" id="UP000215483">
    <property type="component" value="Unassembled WGS sequence"/>
</dbReference>
<organism evidence="13 14">
    <name type="scientific">Streptomyces diastatochromogenes</name>
    <dbReference type="NCBI Taxonomy" id="42236"/>
    <lineage>
        <taxon>Bacteria</taxon>
        <taxon>Bacillati</taxon>
        <taxon>Actinomycetota</taxon>
        <taxon>Actinomycetes</taxon>
        <taxon>Kitasatosporales</taxon>
        <taxon>Streptomycetaceae</taxon>
        <taxon>Streptomyces</taxon>
    </lineage>
</organism>
<dbReference type="OrthoDB" id="5143400at2"/>
<evidence type="ECO:0000256" key="3">
    <source>
        <dbReference type="ARBA" id="ARBA00011890"/>
    </source>
</evidence>
<evidence type="ECO:0000256" key="12">
    <source>
        <dbReference type="SAM" id="MobiDB-lite"/>
    </source>
</evidence>
<evidence type="ECO:0000256" key="4">
    <source>
        <dbReference type="ARBA" id="ARBA00013346"/>
    </source>
</evidence>
<dbReference type="AlphaFoldDB" id="A0A233SF08"/>
<keyword evidence="6 13" id="KW-0489">Methyltransferase</keyword>
<dbReference type="Gene3D" id="3.40.50.150">
    <property type="entry name" value="Vaccinia Virus protein VP39"/>
    <property type="match status" value="1"/>
</dbReference>
<dbReference type="InterPro" id="IPR000682">
    <property type="entry name" value="PCMT"/>
</dbReference>
<keyword evidence="14" id="KW-1185">Reference proteome</keyword>
<evidence type="ECO:0000256" key="1">
    <source>
        <dbReference type="ARBA" id="ARBA00004496"/>
    </source>
</evidence>
<evidence type="ECO:0000256" key="8">
    <source>
        <dbReference type="ARBA" id="ARBA00022691"/>
    </source>
</evidence>
<sequence>MTAKHQERPGRTRLGRRLTETGALSSDWVPAFAAVDRAAFLPDLMWLWDMDTETAVPVDRREDAAAWHDTADSDKPIVTQWDDGRHNGTKPGRVPTSSASAPSIVYGMLRDLDIDVGMRTLDIGTGTGETAGLLAHRLGWRNVSTLELDPAVSWAARERLCRLGLYVTTVIGDGADGYPAAAPYDRLLVTYAVRTVPAAWIAQTRSGGVLVAPWGTHYSNRDAVARLVVNGRVASGRFTQAVEFMKDRHDRAPWPNHGEYVTDWSGASKQTADLAPAELDAARFALGLAVPDCVHTAYAEADGTPAAWWYSIRDHSWAAARWSETESASVYQRGPRRLWDEIQAAHRWWELRGCPLVERYGLTVDPSGATVWLDEPDQPVPQTATR</sequence>
<dbReference type="PANTHER" id="PTHR11579">
    <property type="entry name" value="PROTEIN-L-ISOASPARTATE O-METHYLTRANSFERASE"/>
    <property type="match status" value="1"/>
</dbReference>
<dbReference type="EC" id="2.1.1.77" evidence="3"/>
<dbReference type="PANTHER" id="PTHR11579:SF0">
    <property type="entry name" value="PROTEIN-L-ISOASPARTATE(D-ASPARTATE) O-METHYLTRANSFERASE"/>
    <property type="match status" value="1"/>
</dbReference>
<evidence type="ECO:0000256" key="7">
    <source>
        <dbReference type="ARBA" id="ARBA00022679"/>
    </source>
</evidence>
<dbReference type="Pfam" id="PF01135">
    <property type="entry name" value="PCMT"/>
    <property type="match status" value="1"/>
</dbReference>
<keyword evidence="8" id="KW-0949">S-adenosyl-L-methionine</keyword>
<dbReference type="CDD" id="cd02440">
    <property type="entry name" value="AdoMet_MTases"/>
    <property type="match status" value="1"/>
</dbReference>
<evidence type="ECO:0000256" key="2">
    <source>
        <dbReference type="ARBA" id="ARBA00005369"/>
    </source>
</evidence>
<dbReference type="GO" id="GO:0005737">
    <property type="term" value="C:cytoplasm"/>
    <property type="evidence" value="ECO:0007669"/>
    <property type="project" value="UniProtKB-SubCell"/>
</dbReference>
<evidence type="ECO:0000313" key="13">
    <source>
        <dbReference type="EMBL" id="OXY94236.1"/>
    </source>
</evidence>
<dbReference type="GO" id="GO:0032259">
    <property type="term" value="P:methylation"/>
    <property type="evidence" value="ECO:0007669"/>
    <property type="project" value="UniProtKB-KW"/>
</dbReference>
<evidence type="ECO:0000256" key="5">
    <source>
        <dbReference type="ARBA" id="ARBA00022490"/>
    </source>
</evidence>
<feature type="region of interest" description="Disordered" evidence="12">
    <location>
        <begin position="75"/>
        <end position="98"/>
    </location>
</feature>